<feature type="domain" description="Transposase IS200-like" evidence="1">
    <location>
        <begin position="11"/>
        <end position="131"/>
    </location>
</feature>
<protein>
    <submittedName>
        <fullName evidence="2">IS200/IS605 family transposase</fullName>
    </submittedName>
</protein>
<accession>A0ABT0LC50</accession>
<gene>
    <name evidence="2" type="primary">tnpA</name>
    <name evidence="2" type="ORF">L2764_12545</name>
</gene>
<organism evidence="2 3">
    <name type="scientific">Shewanella surugensis</name>
    <dbReference type="NCBI Taxonomy" id="212020"/>
    <lineage>
        <taxon>Bacteria</taxon>
        <taxon>Pseudomonadati</taxon>
        <taxon>Pseudomonadota</taxon>
        <taxon>Gammaproteobacteria</taxon>
        <taxon>Alteromonadales</taxon>
        <taxon>Shewanellaceae</taxon>
        <taxon>Shewanella</taxon>
    </lineage>
</organism>
<proteinExistence type="predicted"/>
<evidence type="ECO:0000313" key="2">
    <source>
        <dbReference type="EMBL" id="MCL1125282.1"/>
    </source>
</evidence>
<sequence length="153" mass="18017">MSTFIHKSHNVSVLMYHIVCPTKYRKAVFTEEVDTELKNICIDISNRYEIIFIEIVADKDHVHFLIQSVPMYSPKKIVQIIKSISAREIFKRCPEVKKQLWGGPFWSDGYFVSTVGKHGDEEMIKKYVKNQGNDDYKQFHKQSVEKSEQLMVW</sequence>
<keyword evidence="3" id="KW-1185">Reference proteome</keyword>
<name>A0ABT0LC50_9GAMM</name>
<dbReference type="Proteomes" id="UP001203423">
    <property type="component" value="Unassembled WGS sequence"/>
</dbReference>
<dbReference type="InterPro" id="IPR002686">
    <property type="entry name" value="Transposase_17"/>
</dbReference>
<comment type="caution">
    <text evidence="2">The sequence shown here is derived from an EMBL/GenBank/DDBJ whole genome shotgun (WGS) entry which is preliminary data.</text>
</comment>
<dbReference type="SUPFAM" id="SSF143422">
    <property type="entry name" value="Transposase IS200-like"/>
    <property type="match status" value="1"/>
</dbReference>
<dbReference type="InterPro" id="IPR036515">
    <property type="entry name" value="Transposase_17_sf"/>
</dbReference>
<dbReference type="NCBIfam" id="NF033573">
    <property type="entry name" value="transpos_IS200"/>
    <property type="match status" value="1"/>
</dbReference>
<dbReference type="Gene3D" id="3.30.70.1290">
    <property type="entry name" value="Transposase IS200-like"/>
    <property type="match status" value="1"/>
</dbReference>
<dbReference type="Pfam" id="PF01797">
    <property type="entry name" value="Y1_Tnp"/>
    <property type="match status" value="1"/>
</dbReference>
<reference evidence="2 3" key="1">
    <citation type="submission" date="2022-01" db="EMBL/GenBank/DDBJ databases">
        <title>Whole genome-based taxonomy of the Shewanellaceae.</title>
        <authorList>
            <person name="Martin-Rodriguez A.J."/>
        </authorList>
    </citation>
    <scope>NUCLEOTIDE SEQUENCE [LARGE SCALE GENOMIC DNA]</scope>
    <source>
        <strain evidence="2 3">DSM 17177</strain>
    </source>
</reference>
<dbReference type="PANTHER" id="PTHR33360:SF4">
    <property type="entry name" value="TRANSPOSASE IS200-LIKE PROTEIN"/>
    <property type="match status" value="1"/>
</dbReference>
<dbReference type="PANTHER" id="PTHR33360">
    <property type="entry name" value="TRANSPOSASE FOR INSERTION SEQUENCE ELEMENT IS200"/>
    <property type="match status" value="1"/>
</dbReference>
<evidence type="ECO:0000259" key="1">
    <source>
        <dbReference type="SMART" id="SM01321"/>
    </source>
</evidence>
<dbReference type="RefSeq" id="WP_248940596.1">
    <property type="nucleotide sequence ID" value="NZ_JAKIKS010000044.1"/>
</dbReference>
<dbReference type="EMBL" id="JAKIKS010000044">
    <property type="protein sequence ID" value="MCL1125282.1"/>
    <property type="molecule type" value="Genomic_DNA"/>
</dbReference>
<evidence type="ECO:0000313" key="3">
    <source>
        <dbReference type="Proteomes" id="UP001203423"/>
    </source>
</evidence>
<dbReference type="SMART" id="SM01321">
    <property type="entry name" value="Y1_Tnp"/>
    <property type="match status" value="1"/>
</dbReference>